<organism evidence="3 4">
    <name type="scientific">Trichormus variabilis (strain ATCC 29413 / PCC 7937)</name>
    <name type="common">Anabaena variabilis</name>
    <dbReference type="NCBI Taxonomy" id="240292"/>
    <lineage>
        <taxon>Bacteria</taxon>
        <taxon>Bacillati</taxon>
        <taxon>Cyanobacteriota</taxon>
        <taxon>Cyanophyceae</taxon>
        <taxon>Nostocales</taxon>
        <taxon>Nostocaceae</taxon>
        <taxon>Trichormus</taxon>
    </lineage>
</organism>
<sequence>MEFQAIDTETLKLALEDVRRVMEKQKEERQFLLTQINILFVTNTALLTFLTISRLLTKFSLFSAVELFLMFLNFMLLIRALLPRQFSVTPNLETEDFFNKYLGLSSQ</sequence>
<accession>Q3M3G7</accession>
<dbReference type="HOGENOM" id="CLU_2204574_0_0_3"/>
<dbReference type="AlphaFoldDB" id="Q3M3G7"/>
<dbReference type="GeneID" id="58722445"/>
<name>Q3M3G7_TRIV2</name>
<feature type="transmembrane region" description="Helical" evidence="2">
    <location>
        <begin position="31"/>
        <end position="53"/>
    </location>
</feature>
<evidence type="ECO:0000256" key="1">
    <source>
        <dbReference type="SAM" id="Coils"/>
    </source>
</evidence>
<reference evidence="4" key="1">
    <citation type="journal article" date="2014" name="Stand. Genomic Sci.">
        <title>Complete genome sequence of Anabaena variabilis ATCC 29413.</title>
        <authorList>
            <person name="Thiel T."/>
            <person name="Pratte B.S."/>
            <person name="Zhong J."/>
            <person name="Goodwin L."/>
            <person name="Copeland A."/>
            <person name="Lucas S."/>
            <person name="Han C."/>
            <person name="Pitluck S."/>
            <person name="Land M.L."/>
            <person name="Kyrpides N.C."/>
            <person name="Woyke T."/>
        </authorList>
    </citation>
    <scope>NUCLEOTIDE SEQUENCE [LARGE SCALE GENOMIC DNA]</scope>
    <source>
        <strain evidence="4">ATCC 29413 / PCC 7937</strain>
    </source>
</reference>
<dbReference type="STRING" id="240292.Ava_4872"/>
<evidence type="ECO:0000313" key="4">
    <source>
        <dbReference type="Proteomes" id="UP000002533"/>
    </source>
</evidence>
<dbReference type="Proteomes" id="UP000002533">
    <property type="component" value="Chromosome"/>
</dbReference>
<feature type="coiled-coil region" evidence="1">
    <location>
        <begin position="8"/>
        <end position="35"/>
    </location>
</feature>
<protein>
    <submittedName>
        <fullName evidence="3">Uncharacterized protein</fullName>
    </submittedName>
</protein>
<dbReference type="RefSeq" id="WP_011321530.1">
    <property type="nucleotide sequence ID" value="NC_007413.1"/>
</dbReference>
<keyword evidence="1" id="KW-0175">Coiled coil</keyword>
<dbReference type="eggNOG" id="ENOG5030AWA">
    <property type="taxonomic scope" value="Bacteria"/>
</dbReference>
<keyword evidence="2" id="KW-0472">Membrane</keyword>
<keyword evidence="2" id="KW-1133">Transmembrane helix</keyword>
<dbReference type="EMBL" id="CP000117">
    <property type="protein sequence ID" value="ABA24469.1"/>
    <property type="molecule type" value="Genomic_DNA"/>
</dbReference>
<evidence type="ECO:0000313" key="3">
    <source>
        <dbReference type="EMBL" id="ABA24469.1"/>
    </source>
</evidence>
<keyword evidence="2" id="KW-0812">Transmembrane</keyword>
<dbReference type="KEGG" id="ava:Ava_4872"/>
<gene>
    <name evidence="3" type="ordered locus">Ava_4872</name>
</gene>
<feature type="transmembrane region" description="Helical" evidence="2">
    <location>
        <begin position="59"/>
        <end position="82"/>
    </location>
</feature>
<evidence type="ECO:0000256" key="2">
    <source>
        <dbReference type="SAM" id="Phobius"/>
    </source>
</evidence>
<proteinExistence type="predicted"/>